<evidence type="ECO:0000313" key="2">
    <source>
        <dbReference type="Proteomes" id="UP001190700"/>
    </source>
</evidence>
<keyword evidence="2" id="KW-1185">Reference proteome</keyword>
<dbReference type="EMBL" id="LGRX02004675">
    <property type="protein sequence ID" value="KAK3279769.1"/>
    <property type="molecule type" value="Genomic_DNA"/>
</dbReference>
<name>A0AAE0LCI7_9CHLO</name>
<sequence>MSQLLLNTVEIYQRKEVAKSQRANQTRATLGKEIYHEFTITFSRLGGDLPETEFHTGVNYLDSVSQWFHCVYQLGDEEGHWHAQYTGGGVGVDKTSVHTALKNALGWTGVNRSSRWNLDVKYLSYKNKVHATQGMIGYCHKNVKNFKHPVFRSKNVSEKDIQTGLDTYLLYGSSELKGRMNLARFNIFGKADLFRRFKMQRKRASFRSTLKRMIRTGKYMFYTDFILDGRGLSEERCQALWRILIMPTAPIDKDITNILFPGANSSFDRHKHFISFLSFRGFGHFC</sequence>
<evidence type="ECO:0000313" key="1">
    <source>
        <dbReference type="EMBL" id="KAK3279769.1"/>
    </source>
</evidence>
<gene>
    <name evidence="1" type="ORF">CYMTET_12362</name>
</gene>
<proteinExistence type="predicted"/>
<comment type="caution">
    <text evidence="1">The sequence shown here is derived from an EMBL/GenBank/DDBJ whole genome shotgun (WGS) entry which is preliminary data.</text>
</comment>
<reference evidence="1 2" key="1">
    <citation type="journal article" date="2015" name="Genome Biol. Evol.">
        <title>Comparative Genomics of a Bacterivorous Green Alga Reveals Evolutionary Causalities and Consequences of Phago-Mixotrophic Mode of Nutrition.</title>
        <authorList>
            <person name="Burns J.A."/>
            <person name="Paasch A."/>
            <person name="Narechania A."/>
            <person name="Kim E."/>
        </authorList>
    </citation>
    <scope>NUCLEOTIDE SEQUENCE [LARGE SCALE GENOMIC DNA]</scope>
    <source>
        <strain evidence="1 2">PLY_AMNH</strain>
    </source>
</reference>
<accession>A0AAE0LCI7</accession>
<dbReference type="Proteomes" id="UP001190700">
    <property type="component" value="Unassembled WGS sequence"/>
</dbReference>
<protein>
    <submittedName>
        <fullName evidence="1">Uncharacterized protein</fullName>
    </submittedName>
</protein>
<dbReference type="AlphaFoldDB" id="A0AAE0LCI7"/>
<organism evidence="1 2">
    <name type="scientific">Cymbomonas tetramitiformis</name>
    <dbReference type="NCBI Taxonomy" id="36881"/>
    <lineage>
        <taxon>Eukaryota</taxon>
        <taxon>Viridiplantae</taxon>
        <taxon>Chlorophyta</taxon>
        <taxon>Pyramimonadophyceae</taxon>
        <taxon>Pyramimonadales</taxon>
        <taxon>Pyramimonadaceae</taxon>
        <taxon>Cymbomonas</taxon>
    </lineage>
</organism>